<proteinExistence type="predicted"/>
<dbReference type="STRING" id="139420.A0A371CH36"/>
<keyword evidence="3" id="KW-1185">Reference proteome</keyword>
<protein>
    <submittedName>
        <fullName evidence="2">Uncharacterized protein</fullName>
    </submittedName>
</protein>
<feature type="compositionally biased region" description="Low complexity" evidence="1">
    <location>
        <begin position="61"/>
        <end position="79"/>
    </location>
</feature>
<gene>
    <name evidence="2" type="ORF">OH76DRAFT_1367343</name>
</gene>
<evidence type="ECO:0000256" key="1">
    <source>
        <dbReference type="SAM" id="MobiDB-lite"/>
    </source>
</evidence>
<evidence type="ECO:0000313" key="2">
    <source>
        <dbReference type="EMBL" id="RDX39592.1"/>
    </source>
</evidence>
<name>A0A371CH36_9APHY</name>
<accession>A0A371CH36</accession>
<dbReference type="Proteomes" id="UP000256964">
    <property type="component" value="Unassembled WGS sequence"/>
</dbReference>
<evidence type="ECO:0000313" key="3">
    <source>
        <dbReference type="Proteomes" id="UP000256964"/>
    </source>
</evidence>
<dbReference type="OrthoDB" id="3247165at2759"/>
<organism evidence="2 3">
    <name type="scientific">Lentinus brumalis</name>
    <dbReference type="NCBI Taxonomy" id="2498619"/>
    <lineage>
        <taxon>Eukaryota</taxon>
        <taxon>Fungi</taxon>
        <taxon>Dikarya</taxon>
        <taxon>Basidiomycota</taxon>
        <taxon>Agaricomycotina</taxon>
        <taxon>Agaricomycetes</taxon>
        <taxon>Polyporales</taxon>
        <taxon>Polyporaceae</taxon>
        <taxon>Lentinus</taxon>
    </lineage>
</organism>
<dbReference type="EMBL" id="KZ857728">
    <property type="protein sequence ID" value="RDX39592.1"/>
    <property type="molecule type" value="Genomic_DNA"/>
</dbReference>
<reference evidence="2 3" key="1">
    <citation type="journal article" date="2018" name="Biotechnol. Biofuels">
        <title>Integrative visual omics of the white-rot fungus Polyporus brumalis exposes the biotechnological potential of its oxidative enzymes for delignifying raw plant biomass.</title>
        <authorList>
            <person name="Miyauchi S."/>
            <person name="Rancon A."/>
            <person name="Drula E."/>
            <person name="Hage H."/>
            <person name="Chaduli D."/>
            <person name="Favel A."/>
            <person name="Grisel S."/>
            <person name="Henrissat B."/>
            <person name="Herpoel-Gimbert I."/>
            <person name="Ruiz-Duenas F.J."/>
            <person name="Chevret D."/>
            <person name="Hainaut M."/>
            <person name="Lin J."/>
            <person name="Wang M."/>
            <person name="Pangilinan J."/>
            <person name="Lipzen A."/>
            <person name="Lesage-Meessen L."/>
            <person name="Navarro D."/>
            <person name="Riley R."/>
            <person name="Grigoriev I.V."/>
            <person name="Zhou S."/>
            <person name="Raouche S."/>
            <person name="Rosso M.N."/>
        </authorList>
    </citation>
    <scope>NUCLEOTIDE SEQUENCE [LARGE SCALE GENOMIC DNA]</scope>
    <source>
        <strain evidence="2 3">BRFM 1820</strain>
    </source>
</reference>
<dbReference type="AlphaFoldDB" id="A0A371CH36"/>
<feature type="non-terminal residue" evidence="2">
    <location>
        <position position="1"/>
    </location>
</feature>
<feature type="compositionally biased region" description="Polar residues" evidence="1">
    <location>
        <begin position="118"/>
        <end position="138"/>
    </location>
</feature>
<feature type="region of interest" description="Disordered" evidence="1">
    <location>
        <begin position="61"/>
        <end position="142"/>
    </location>
</feature>
<sequence length="208" mass="23025">LRREFRELEILNEITRLRCEGNLFATVSGTTRASLIRSYQELMGPQHIPCSVPAALDWSNEPLSSLEPPEEPPVWSLSPHSAKKTNTINQSTTTRKQSPLKRKRSITNLPIPKHAKRNTYQSVSPSASLAASTNSAPPHQSDRRLGLKWDSVNYSCAYDALCTVLFNISTDYADHPIFHINSTTGDLVAAFISAEHDSASLEVAHDAM</sequence>
<feature type="compositionally biased region" description="Polar residues" evidence="1">
    <location>
        <begin position="84"/>
        <end position="97"/>
    </location>
</feature>